<evidence type="ECO:0000256" key="2">
    <source>
        <dbReference type="ARBA" id="ARBA00023136"/>
    </source>
</evidence>
<dbReference type="GO" id="GO:0098609">
    <property type="term" value="P:cell-cell adhesion"/>
    <property type="evidence" value="ECO:0007669"/>
    <property type="project" value="TreeGrafter"/>
</dbReference>
<evidence type="ECO:0000256" key="1">
    <source>
        <dbReference type="ARBA" id="ARBA00004479"/>
    </source>
</evidence>
<keyword evidence="5" id="KW-0393">Immunoglobulin domain</keyword>
<dbReference type="InterPro" id="IPR013098">
    <property type="entry name" value="Ig_I-set"/>
</dbReference>
<dbReference type="Pfam" id="PF08205">
    <property type="entry name" value="C2-set_2"/>
    <property type="match status" value="1"/>
</dbReference>
<dbReference type="PROSITE" id="PS50835">
    <property type="entry name" value="IG_LIKE"/>
    <property type="match status" value="2"/>
</dbReference>
<evidence type="ECO:0000313" key="9">
    <source>
        <dbReference type="Proteomes" id="UP000596742"/>
    </source>
</evidence>
<feature type="domain" description="Ig-like" evidence="7">
    <location>
        <begin position="206"/>
        <end position="304"/>
    </location>
</feature>
<dbReference type="SMART" id="SM00409">
    <property type="entry name" value="IG"/>
    <property type="match status" value="4"/>
</dbReference>
<proteinExistence type="predicted"/>
<dbReference type="PANTHER" id="PTHR11640">
    <property type="entry name" value="NEPHRIN"/>
    <property type="match status" value="1"/>
</dbReference>
<dbReference type="InterPro" id="IPR007110">
    <property type="entry name" value="Ig-like_dom"/>
</dbReference>
<protein>
    <recommendedName>
        <fullName evidence="7">Ig-like domain-containing protein</fullName>
    </recommendedName>
</protein>
<feature type="transmembrane region" description="Helical" evidence="6">
    <location>
        <begin position="611"/>
        <end position="634"/>
    </location>
</feature>
<evidence type="ECO:0000256" key="3">
    <source>
        <dbReference type="ARBA" id="ARBA00023157"/>
    </source>
</evidence>
<accession>A0A8B6H9P4</accession>
<dbReference type="SUPFAM" id="SSF48726">
    <property type="entry name" value="Immunoglobulin"/>
    <property type="match status" value="3"/>
</dbReference>
<keyword evidence="3" id="KW-1015">Disulfide bond</keyword>
<keyword evidence="6" id="KW-0812">Transmembrane</keyword>
<dbReference type="GO" id="GO:0005886">
    <property type="term" value="C:plasma membrane"/>
    <property type="evidence" value="ECO:0007669"/>
    <property type="project" value="TreeGrafter"/>
</dbReference>
<evidence type="ECO:0000259" key="7">
    <source>
        <dbReference type="PROSITE" id="PS50835"/>
    </source>
</evidence>
<organism evidence="8 9">
    <name type="scientific">Mytilus galloprovincialis</name>
    <name type="common">Mediterranean mussel</name>
    <dbReference type="NCBI Taxonomy" id="29158"/>
    <lineage>
        <taxon>Eukaryota</taxon>
        <taxon>Metazoa</taxon>
        <taxon>Spiralia</taxon>
        <taxon>Lophotrochozoa</taxon>
        <taxon>Mollusca</taxon>
        <taxon>Bivalvia</taxon>
        <taxon>Autobranchia</taxon>
        <taxon>Pteriomorphia</taxon>
        <taxon>Mytilida</taxon>
        <taxon>Mytiloidea</taxon>
        <taxon>Mytilidae</taxon>
        <taxon>Mytilinae</taxon>
        <taxon>Mytilus</taxon>
    </lineage>
</organism>
<dbReference type="InterPro" id="IPR003599">
    <property type="entry name" value="Ig_sub"/>
</dbReference>
<feature type="domain" description="Ig-like" evidence="7">
    <location>
        <begin position="309"/>
        <end position="392"/>
    </location>
</feature>
<keyword evidence="9" id="KW-1185">Reference proteome</keyword>
<dbReference type="InterPro" id="IPR013783">
    <property type="entry name" value="Ig-like_fold"/>
</dbReference>
<evidence type="ECO:0000256" key="6">
    <source>
        <dbReference type="SAM" id="Phobius"/>
    </source>
</evidence>
<keyword evidence="4" id="KW-0325">Glycoprotein</keyword>
<sequence length="735" mass="81741">MCQPESAVEDVKDGNDNFDSVYFSLTERENNCSCIVSIKNVTQSTSLIIKRYDTSAVQSLCGMEIDVYQLRPTETVLIPDFIPTTRCNSVDHTRRFTYYANENPKLMFLSRIVDGNYTKGYCIQIIRVHDTDEDGSFLEISCSSQEITTPKATNTTANHGTPLNDITTSVQLTSISLSPTSMIDKSHINDKTDSKVPITSVKLSTPAADENPVKIINGQNIIFTCTTNSGRPSSKIQWYIASGNITSFASTQSDVCATDCSDDKLISSSQLIYKGKKEDSGKFIYCTALNIQGHGVRSSNKTFDVLYFPNIHMEPIYNPYIVYHNQRDAVLICVIDDANPSKAVTYEWNSPSGTVNTQNLTIPTVTKLHSGLYSCTASNIAGTSNKATKQLNVHYGPIISNISNQHDITEGNNLIVSPIVDANPVSKLVWWTKQNDASFRYDGSVLRINNINKKASGNYSYYVMNTLAPSGMSEINKTTHQTFSVNVIFKPFLDSTKPYSAGHVTAAINSTIRVTLTINANPVPTIEWTFRADKDWNSCNFITIVSNTTSNDYFTSSSILINNVNSNNFGDYVFTAKNTAGVFSRRFVVMDEALLRQEIFACNNFKENTGMFLAGIITLVVGLLGFMALVLFVVRNRLKNKTIESSKTDQYIDVQRSNPAFTDAYTTLQSDIETREHQEQITNTYEECGRISEAHVNSSVDNMESEPSQSQQYGVNTYEECGKRSEAHAYDTLNK</sequence>
<comment type="subcellular location">
    <subcellularLocation>
        <location evidence="1">Membrane</location>
        <topology evidence="1">Single-pass type I membrane protein</topology>
    </subcellularLocation>
</comment>
<evidence type="ECO:0000256" key="5">
    <source>
        <dbReference type="ARBA" id="ARBA00023319"/>
    </source>
</evidence>
<evidence type="ECO:0000313" key="8">
    <source>
        <dbReference type="EMBL" id="VDI75540.1"/>
    </source>
</evidence>
<dbReference type="AlphaFoldDB" id="A0A8B6H9P4"/>
<dbReference type="EMBL" id="UYJE01009667">
    <property type="protein sequence ID" value="VDI75540.1"/>
    <property type="molecule type" value="Genomic_DNA"/>
</dbReference>
<dbReference type="Pfam" id="PF07679">
    <property type="entry name" value="I-set"/>
    <property type="match status" value="1"/>
</dbReference>
<dbReference type="InterPro" id="IPR051275">
    <property type="entry name" value="Cell_adhesion_signaling"/>
</dbReference>
<keyword evidence="6" id="KW-1133">Transmembrane helix</keyword>
<reference evidence="8" key="1">
    <citation type="submission" date="2018-11" db="EMBL/GenBank/DDBJ databases">
        <authorList>
            <person name="Alioto T."/>
            <person name="Alioto T."/>
        </authorList>
    </citation>
    <scope>NUCLEOTIDE SEQUENCE</scope>
</reference>
<dbReference type="Gene3D" id="2.60.40.10">
    <property type="entry name" value="Immunoglobulins"/>
    <property type="match status" value="4"/>
</dbReference>
<dbReference type="GO" id="GO:0005911">
    <property type="term" value="C:cell-cell junction"/>
    <property type="evidence" value="ECO:0007669"/>
    <property type="project" value="TreeGrafter"/>
</dbReference>
<name>A0A8B6H9P4_MYTGA</name>
<keyword evidence="2 6" id="KW-0472">Membrane</keyword>
<dbReference type="InterPro" id="IPR036179">
    <property type="entry name" value="Ig-like_dom_sf"/>
</dbReference>
<dbReference type="GO" id="GO:0050839">
    <property type="term" value="F:cell adhesion molecule binding"/>
    <property type="evidence" value="ECO:0007669"/>
    <property type="project" value="TreeGrafter"/>
</dbReference>
<dbReference type="PANTHER" id="PTHR11640:SF31">
    <property type="entry name" value="IRREGULAR CHIASM C-ROUGHEST PROTEIN-RELATED"/>
    <property type="match status" value="1"/>
</dbReference>
<dbReference type="InterPro" id="IPR013162">
    <property type="entry name" value="CD80_C2-set"/>
</dbReference>
<dbReference type="Pfam" id="PF13895">
    <property type="entry name" value="Ig_2"/>
    <property type="match status" value="1"/>
</dbReference>
<comment type="caution">
    <text evidence="8">The sequence shown here is derived from an EMBL/GenBank/DDBJ whole genome shotgun (WGS) entry which is preliminary data.</text>
</comment>
<gene>
    <name evidence="8" type="ORF">MGAL_10B017903</name>
</gene>
<dbReference type="Proteomes" id="UP000596742">
    <property type="component" value="Unassembled WGS sequence"/>
</dbReference>
<evidence type="ECO:0000256" key="4">
    <source>
        <dbReference type="ARBA" id="ARBA00023180"/>
    </source>
</evidence>
<dbReference type="OrthoDB" id="6158319at2759"/>